<evidence type="ECO:0000256" key="1">
    <source>
        <dbReference type="ARBA" id="ARBA00004370"/>
    </source>
</evidence>
<evidence type="ECO:0000256" key="5">
    <source>
        <dbReference type="ARBA" id="ARBA00022692"/>
    </source>
</evidence>
<evidence type="ECO:0000256" key="3">
    <source>
        <dbReference type="ARBA" id="ARBA00022519"/>
    </source>
</evidence>
<dbReference type="OrthoDB" id="9783091at2"/>
<dbReference type="InterPro" id="IPR005548">
    <property type="entry name" value="Cell_div_FtsQ/DivIB_C"/>
</dbReference>
<evidence type="ECO:0000256" key="4">
    <source>
        <dbReference type="ARBA" id="ARBA00022618"/>
    </source>
</evidence>
<dbReference type="PANTHER" id="PTHR35851:SF1">
    <property type="entry name" value="CELL DIVISION PROTEIN FTSQ"/>
    <property type="match status" value="1"/>
</dbReference>
<dbReference type="GO" id="GO:0090529">
    <property type="term" value="P:cell septum assembly"/>
    <property type="evidence" value="ECO:0007669"/>
    <property type="project" value="InterPro"/>
</dbReference>
<reference evidence="11 12" key="1">
    <citation type="submission" date="2018-03" db="EMBL/GenBank/DDBJ databases">
        <authorList>
            <person name="Keele B.F."/>
        </authorList>
    </citation>
    <scope>NUCLEOTIDE SEQUENCE [LARGE SCALE GENOMIC DNA]</scope>
    <source>
        <strain evidence="11 12">CECT 8504</strain>
    </source>
</reference>
<dbReference type="GO" id="GO:0032153">
    <property type="term" value="C:cell division site"/>
    <property type="evidence" value="ECO:0007669"/>
    <property type="project" value="UniProtKB-UniRule"/>
</dbReference>
<evidence type="ECO:0000256" key="2">
    <source>
        <dbReference type="ARBA" id="ARBA00022475"/>
    </source>
</evidence>
<keyword evidence="5 9" id="KW-0812">Transmembrane</keyword>
<dbReference type="Gene3D" id="3.40.50.11690">
    <property type="entry name" value="Cell division protein FtsQ/DivIB"/>
    <property type="match status" value="1"/>
</dbReference>
<dbReference type="GO" id="GO:0005886">
    <property type="term" value="C:plasma membrane"/>
    <property type="evidence" value="ECO:0007669"/>
    <property type="project" value="UniProtKB-SubCell"/>
</dbReference>
<dbReference type="InterPro" id="IPR045335">
    <property type="entry name" value="FtsQ_C_sf"/>
</dbReference>
<evidence type="ECO:0000256" key="8">
    <source>
        <dbReference type="ARBA" id="ARBA00023306"/>
    </source>
</evidence>
<dbReference type="InterPro" id="IPR013685">
    <property type="entry name" value="POTRA_FtsQ_type"/>
</dbReference>
<dbReference type="HAMAP" id="MF_00911">
    <property type="entry name" value="FtsQ_subfam"/>
    <property type="match status" value="1"/>
</dbReference>
<dbReference type="PANTHER" id="PTHR35851">
    <property type="entry name" value="CELL DIVISION PROTEIN FTSQ"/>
    <property type="match status" value="1"/>
</dbReference>
<sequence>MRPLTRRRTTHRADPAPSRLAYRMHRLALTPAVRKGFTFGVPILALAVMAGLTFADPERRGAVTAWVDDIKAQIQSREEFMVRLMAVDGASETVSQAIRDTLKVGFPVSSFDLDLPAMQDTVTSLPAVKEASLRIRPGGILDIRVVEREPAFVWRNSDGLRLIDAAGHAVETAEARTDRADLPLLSGIGADAAAPEAVELIKAAAPILPRLRGLVRIGERRWDVVLSDGQKIRLPETRAVSALEQVLAVDEAQDLFARDVVLVDMRTPRRPTVRIAPQAATDLRQVKMTELGDD</sequence>
<dbReference type="RefSeq" id="WP_108894216.1">
    <property type="nucleotide sequence ID" value="NZ_ONZF01000004.1"/>
</dbReference>
<organism evidence="11 12">
    <name type="scientific">Palleronia abyssalis</name>
    <dbReference type="NCBI Taxonomy" id="1501240"/>
    <lineage>
        <taxon>Bacteria</taxon>
        <taxon>Pseudomonadati</taxon>
        <taxon>Pseudomonadota</taxon>
        <taxon>Alphaproteobacteria</taxon>
        <taxon>Rhodobacterales</taxon>
        <taxon>Roseobacteraceae</taxon>
        <taxon>Palleronia</taxon>
    </lineage>
</organism>
<dbReference type="EMBL" id="ONZF01000004">
    <property type="protein sequence ID" value="SPJ24381.1"/>
    <property type="molecule type" value="Genomic_DNA"/>
</dbReference>
<evidence type="ECO:0000313" key="11">
    <source>
        <dbReference type="EMBL" id="SPJ24381.1"/>
    </source>
</evidence>
<gene>
    <name evidence="9 11" type="primary">ftsQ</name>
    <name evidence="11" type="ORF">PAA8504_02209</name>
</gene>
<dbReference type="InterPro" id="IPR026579">
    <property type="entry name" value="FtsQ"/>
</dbReference>
<keyword evidence="8 9" id="KW-0131">Cell cycle</keyword>
<evidence type="ECO:0000313" key="12">
    <source>
        <dbReference type="Proteomes" id="UP000244912"/>
    </source>
</evidence>
<evidence type="ECO:0000256" key="7">
    <source>
        <dbReference type="ARBA" id="ARBA00023136"/>
    </source>
</evidence>
<dbReference type="GO" id="GO:0043093">
    <property type="term" value="P:FtsZ-dependent cytokinesis"/>
    <property type="evidence" value="ECO:0007669"/>
    <property type="project" value="UniProtKB-UniRule"/>
</dbReference>
<dbReference type="Proteomes" id="UP000244912">
    <property type="component" value="Unassembled WGS sequence"/>
</dbReference>
<keyword evidence="3 9" id="KW-0997">Cell inner membrane</keyword>
<keyword evidence="7 9" id="KW-0472">Membrane</keyword>
<name>A0A2R8BW50_9RHOB</name>
<dbReference type="Pfam" id="PF08478">
    <property type="entry name" value="POTRA_1"/>
    <property type="match status" value="1"/>
</dbReference>
<dbReference type="PROSITE" id="PS51779">
    <property type="entry name" value="POTRA"/>
    <property type="match status" value="1"/>
</dbReference>
<dbReference type="AlphaFoldDB" id="A0A2R8BW50"/>
<comment type="similarity">
    <text evidence="9">Belongs to the FtsQ/DivIB family. FtsQ subfamily.</text>
</comment>
<dbReference type="Pfam" id="PF03799">
    <property type="entry name" value="FtsQ_DivIB_C"/>
    <property type="match status" value="1"/>
</dbReference>
<evidence type="ECO:0000259" key="10">
    <source>
        <dbReference type="PROSITE" id="PS51779"/>
    </source>
</evidence>
<keyword evidence="6 9" id="KW-1133">Transmembrane helix</keyword>
<keyword evidence="2 9" id="KW-1003">Cell membrane</keyword>
<evidence type="ECO:0000256" key="9">
    <source>
        <dbReference type="HAMAP-Rule" id="MF_00911"/>
    </source>
</evidence>
<comment type="function">
    <text evidence="9">Essential cell division protein.</text>
</comment>
<comment type="subcellular location">
    <subcellularLocation>
        <location evidence="9">Cell inner membrane</location>
        <topology evidence="9">Single-pass type II membrane protein</topology>
    </subcellularLocation>
    <subcellularLocation>
        <location evidence="1">Membrane</location>
    </subcellularLocation>
    <text evidence="9">Localizes to the division septum.</text>
</comment>
<evidence type="ECO:0000256" key="6">
    <source>
        <dbReference type="ARBA" id="ARBA00022989"/>
    </source>
</evidence>
<dbReference type="InterPro" id="IPR034746">
    <property type="entry name" value="POTRA"/>
</dbReference>
<keyword evidence="12" id="KW-1185">Reference proteome</keyword>
<protein>
    <recommendedName>
        <fullName evidence="9">Cell division protein FtsQ</fullName>
    </recommendedName>
</protein>
<feature type="domain" description="POTRA" evidence="10">
    <location>
        <begin position="80"/>
        <end position="148"/>
    </location>
</feature>
<keyword evidence="4 9" id="KW-0132">Cell division</keyword>
<accession>A0A2R8BW50</accession>
<proteinExistence type="inferred from homology"/>